<dbReference type="EMBL" id="PGOL01002685">
    <property type="protein sequence ID" value="PKI45920.1"/>
    <property type="molecule type" value="Genomic_DNA"/>
</dbReference>
<protein>
    <recommendedName>
        <fullName evidence="3">Protein unc-45 homolog B</fullName>
    </recommendedName>
</protein>
<reference evidence="9" key="1">
    <citation type="journal article" date="2017" name="Plant J.">
        <title>The pomegranate (Punica granatum L.) genome and the genomics of punicalagin biosynthesis.</title>
        <authorList>
            <person name="Qin G."/>
            <person name="Xu C."/>
            <person name="Ming R."/>
            <person name="Tang H."/>
            <person name="Guyot R."/>
            <person name="Kramer E.M."/>
            <person name="Hu Y."/>
            <person name="Yi X."/>
            <person name="Qi Y."/>
            <person name="Xu X."/>
            <person name="Gao Z."/>
            <person name="Pan H."/>
            <person name="Jian J."/>
            <person name="Tian Y."/>
            <person name="Yue Z."/>
            <person name="Xu Y."/>
        </authorList>
    </citation>
    <scope>NUCLEOTIDE SEQUENCE [LARGE SCALE GENOMIC DNA]</scope>
    <source>
        <strain evidence="9">cv. Dabenzi</strain>
    </source>
</reference>
<dbReference type="EMBL" id="MTKT01002214">
    <property type="protein sequence ID" value="OWM80650.1"/>
    <property type="molecule type" value="Genomic_DNA"/>
</dbReference>
<dbReference type="Proteomes" id="UP000233551">
    <property type="component" value="Unassembled WGS sequence"/>
</dbReference>
<dbReference type="PANTHER" id="PTHR46578:SF1">
    <property type="entry name" value="ARM-REPEAT_TETRATRICOPEPTIDE REPEAT (TPR)-LIKE PROTEIN"/>
    <property type="match status" value="1"/>
</dbReference>
<dbReference type="SUPFAM" id="SSF48371">
    <property type="entry name" value="ARM repeat"/>
    <property type="match status" value="1"/>
</dbReference>
<dbReference type="InterPro" id="IPR000225">
    <property type="entry name" value="Armadillo"/>
</dbReference>
<dbReference type="InterPro" id="IPR011990">
    <property type="entry name" value="TPR-like_helical_dom_sf"/>
</dbReference>
<organism evidence="7 9">
    <name type="scientific">Punica granatum</name>
    <name type="common">Pomegranate</name>
    <dbReference type="NCBI Taxonomy" id="22663"/>
    <lineage>
        <taxon>Eukaryota</taxon>
        <taxon>Viridiplantae</taxon>
        <taxon>Streptophyta</taxon>
        <taxon>Embryophyta</taxon>
        <taxon>Tracheophyta</taxon>
        <taxon>Spermatophyta</taxon>
        <taxon>Magnoliopsida</taxon>
        <taxon>eudicotyledons</taxon>
        <taxon>Gunneridae</taxon>
        <taxon>Pentapetalae</taxon>
        <taxon>rosids</taxon>
        <taxon>malvids</taxon>
        <taxon>Myrtales</taxon>
        <taxon>Lythraceae</taxon>
        <taxon>Punica</taxon>
    </lineage>
</organism>
<evidence type="ECO:0000256" key="4">
    <source>
        <dbReference type="ARBA" id="ARBA00022737"/>
    </source>
</evidence>
<keyword evidence="10" id="KW-1185">Reference proteome</keyword>
<evidence type="ECO:0000313" key="9">
    <source>
        <dbReference type="Proteomes" id="UP000197138"/>
    </source>
</evidence>
<evidence type="ECO:0000256" key="3">
    <source>
        <dbReference type="ARBA" id="ARBA00020768"/>
    </source>
</evidence>
<gene>
    <name evidence="7" type="ORF">CDL15_Pgr006680</name>
    <name evidence="8" type="ORF">CRG98_033719</name>
</gene>
<evidence type="ECO:0000256" key="5">
    <source>
        <dbReference type="SAM" id="MobiDB-lite"/>
    </source>
</evidence>
<dbReference type="OrthoDB" id="1872379at2759"/>
<evidence type="ECO:0000313" key="7">
    <source>
        <dbReference type="EMBL" id="OWM80650.1"/>
    </source>
</evidence>
<dbReference type="AlphaFoldDB" id="A0A218X7J0"/>
<dbReference type="InterPro" id="IPR016024">
    <property type="entry name" value="ARM-type_fold"/>
</dbReference>
<dbReference type="InterPro" id="IPR058868">
    <property type="entry name" value="ARM_7"/>
</dbReference>
<evidence type="ECO:0000256" key="2">
    <source>
        <dbReference type="ARBA" id="ARBA00004216"/>
    </source>
</evidence>
<sequence length="603" mass="68491">MKTTATSITNTPPLSKLASAPKNFNHQTTDHCTSPWCFLCTIEEPNPLLRRAKLIRCFKDIPLRHDLDHVLALSSMWHMAMNQPDDPELPSLGIFTCMARLIHKGVTDKEWLLRDHNIYIPYYAAHIVGTYTMSRAKLAEMAIRSGVVPPLIELLRGRISWVEQRVAVRALGHLASYDAIFESLAVYEGEIIRLAMELARTCLRVVYSSFVGVSESKRLKYLCDLLTRGVGGLETENRKAEEWASQTQCWSLYLLNCFASKERALDLICKQQFLAELSSMWGGLVNHSSPAGVGTIRILCYSKLGRDRVAECQKVVECLCNLSRSSDDWQYVGIDCLLLLLKDVDTRFRVFDRAVPCLVDLAELRGRLGNRSNLGEAITKTLLVSHPRSTEIKLPSQFKYTSCKATQRALEELWDMKVERRNKERRSLASQERIEERRVLVGLIRQRGSHLFWLGKVEKAIEKYSEALDKCPLGLRKQRMKLYSNRGQCHLVLGDHDGAIRDTTRALCLSDPPNSHGKSLWRRSQAYDMKGMAKESLMDCVMFINIGSLDKGGKRTKIPYCVARMISKQMEASSLFSRTCELEQNDRHRIHGQMSLGSCSRAS</sequence>
<comment type="caution">
    <text evidence="7">The sequence shown here is derived from an EMBL/GenBank/DDBJ whole genome shotgun (WGS) entry which is preliminary data.</text>
</comment>
<evidence type="ECO:0000313" key="10">
    <source>
        <dbReference type="Proteomes" id="UP000233551"/>
    </source>
</evidence>
<dbReference type="GeneID" id="116209849"/>
<dbReference type="PANTHER" id="PTHR46578">
    <property type="entry name" value="ARM-REPEAT/TETRATRICOPEPTIDE REPEAT (TPR)-LIKE PROTEIN"/>
    <property type="match status" value="1"/>
</dbReference>
<feature type="compositionally biased region" description="Polar residues" evidence="5">
    <location>
        <begin position="1"/>
        <end position="13"/>
    </location>
</feature>
<reference evidence="8 10" key="3">
    <citation type="submission" date="2017-11" db="EMBL/GenBank/DDBJ databases">
        <title>De-novo sequencing of pomegranate (Punica granatum L.) genome.</title>
        <authorList>
            <person name="Akparov Z."/>
            <person name="Amiraslanov A."/>
            <person name="Hajiyeva S."/>
            <person name="Abbasov M."/>
            <person name="Kaur K."/>
            <person name="Hamwieh A."/>
            <person name="Solovyev V."/>
            <person name="Salamov A."/>
            <person name="Braich B."/>
            <person name="Kosarev P."/>
            <person name="Mahmoud A."/>
            <person name="Hajiyev E."/>
            <person name="Babayeva S."/>
            <person name="Izzatullayeva V."/>
            <person name="Mammadov A."/>
            <person name="Mammadov A."/>
            <person name="Sharifova S."/>
            <person name="Ojaghi J."/>
            <person name="Eynullazada K."/>
            <person name="Bayramov B."/>
            <person name="Abdulazimova A."/>
            <person name="Shahmuradov I."/>
        </authorList>
    </citation>
    <scope>NUCLEOTIDE SEQUENCE [LARGE SCALE GENOMIC DNA]</scope>
    <source>
        <strain evidence="8">AG2017</strain>
        <strain evidence="10">cv. AG2017</strain>
        <tissue evidence="8">Leaf</tissue>
    </source>
</reference>
<reference evidence="7" key="2">
    <citation type="submission" date="2017-06" db="EMBL/GenBank/DDBJ databases">
        <title>The pomegranate genome and the genomics of punicalagin biosynthesis.</title>
        <authorList>
            <person name="Xu C."/>
        </authorList>
    </citation>
    <scope>NUCLEOTIDE SEQUENCE [LARGE SCALE GENOMIC DNA]</scope>
    <source>
        <tissue evidence="7">Fresh leaf</tissue>
    </source>
</reference>
<dbReference type="Gene3D" id="1.25.40.10">
    <property type="entry name" value="Tetratricopeptide repeat domain"/>
    <property type="match status" value="1"/>
</dbReference>
<dbReference type="Pfam" id="PF26524">
    <property type="entry name" value="ARM_7"/>
    <property type="match status" value="1"/>
</dbReference>
<evidence type="ECO:0000256" key="1">
    <source>
        <dbReference type="ARBA" id="ARBA00004161"/>
    </source>
</evidence>
<name>A0A218X7J0_PUNGR</name>
<comment type="subcellular location">
    <subcellularLocation>
        <location evidence="1">Cytoplasm</location>
        <location evidence="1">Myofibril</location>
        <location evidence="1">Sarcomere</location>
        <location evidence="1">A band</location>
    </subcellularLocation>
    <subcellularLocation>
        <location evidence="2">Cytoplasm</location>
        <location evidence="2">Myofibril</location>
        <location evidence="2">Sarcomere</location>
        <location evidence="2">Z line</location>
    </subcellularLocation>
</comment>
<dbReference type="SMART" id="SM00185">
    <property type="entry name" value="ARM"/>
    <property type="match status" value="1"/>
</dbReference>
<feature type="region of interest" description="Disordered" evidence="5">
    <location>
        <begin position="1"/>
        <end position="20"/>
    </location>
</feature>
<keyword evidence="4" id="KW-0677">Repeat</keyword>
<evidence type="ECO:0000259" key="6">
    <source>
        <dbReference type="Pfam" id="PF26524"/>
    </source>
</evidence>
<proteinExistence type="predicted"/>
<feature type="domain" description="ARM repeat N-terminal plant" evidence="6">
    <location>
        <begin position="30"/>
        <end position="270"/>
    </location>
</feature>
<dbReference type="Gene3D" id="1.25.10.10">
    <property type="entry name" value="Leucine-rich Repeat Variant"/>
    <property type="match status" value="1"/>
</dbReference>
<dbReference type="STRING" id="22663.A0A218X7J0"/>
<dbReference type="SUPFAM" id="SSF48452">
    <property type="entry name" value="TPR-like"/>
    <property type="match status" value="1"/>
</dbReference>
<evidence type="ECO:0000313" key="8">
    <source>
        <dbReference type="EMBL" id="PKI45920.1"/>
    </source>
</evidence>
<dbReference type="Proteomes" id="UP000197138">
    <property type="component" value="Unassembled WGS sequence"/>
</dbReference>
<dbReference type="InterPro" id="IPR011989">
    <property type="entry name" value="ARM-like"/>
</dbReference>
<accession>A0A218X7J0</accession>